<dbReference type="Pfam" id="PF10035">
    <property type="entry name" value="DUF2179"/>
    <property type="match status" value="1"/>
</dbReference>
<keyword evidence="9" id="KW-1185">Reference proteome</keyword>
<evidence type="ECO:0000256" key="4">
    <source>
        <dbReference type="ARBA" id="ARBA00022989"/>
    </source>
</evidence>
<dbReference type="Pfam" id="PF02588">
    <property type="entry name" value="YitT_membrane"/>
    <property type="match status" value="1"/>
</dbReference>
<dbReference type="CDD" id="cd16380">
    <property type="entry name" value="YitT_C"/>
    <property type="match status" value="1"/>
</dbReference>
<gene>
    <name evidence="8" type="ordered locus">Acin_0964</name>
</gene>
<dbReference type="KEGG" id="ain:Acin_0964"/>
<organism evidence="8 9">
    <name type="scientific">Acidaminococcus intestini (strain RyC-MR95)</name>
    <dbReference type="NCBI Taxonomy" id="568816"/>
    <lineage>
        <taxon>Bacteria</taxon>
        <taxon>Bacillati</taxon>
        <taxon>Bacillota</taxon>
        <taxon>Negativicutes</taxon>
        <taxon>Acidaminococcales</taxon>
        <taxon>Acidaminococcaceae</taxon>
        <taxon>Acidaminococcus</taxon>
    </lineage>
</organism>
<name>G4Q691_ACIIR</name>
<dbReference type="PANTHER" id="PTHR33545:SF9">
    <property type="entry name" value="UPF0750 MEMBRANE PROTEIN YITE"/>
    <property type="match status" value="1"/>
</dbReference>
<accession>G4Q691</accession>
<feature type="transmembrane region" description="Helical" evidence="6">
    <location>
        <begin position="80"/>
        <end position="101"/>
    </location>
</feature>
<evidence type="ECO:0000256" key="5">
    <source>
        <dbReference type="ARBA" id="ARBA00023136"/>
    </source>
</evidence>
<evidence type="ECO:0000313" key="8">
    <source>
        <dbReference type="EMBL" id="AEQ22192.1"/>
    </source>
</evidence>
<evidence type="ECO:0000259" key="7">
    <source>
        <dbReference type="Pfam" id="PF10035"/>
    </source>
</evidence>
<keyword evidence="3 6" id="KW-0812">Transmembrane</keyword>
<evidence type="ECO:0000313" key="9">
    <source>
        <dbReference type="Proteomes" id="UP000007093"/>
    </source>
</evidence>
<evidence type="ECO:0000256" key="1">
    <source>
        <dbReference type="ARBA" id="ARBA00004651"/>
    </source>
</evidence>
<dbReference type="eggNOG" id="COG1284">
    <property type="taxonomic scope" value="Bacteria"/>
</dbReference>
<reference evidence="8 9" key="1">
    <citation type="journal article" date="2011" name="J. Bacteriol.">
        <title>Complete genome sequence of Acidaminococcus intestini RYC-MR95, a Gram-negative bacterium from the phylum Firmicutes.</title>
        <authorList>
            <person name="D'Auria G."/>
            <person name="Galan J.C."/>
            <person name="Rodriguez-Alcayna M."/>
            <person name="Moya A."/>
            <person name="Baquero F."/>
            <person name="Latorre A."/>
        </authorList>
    </citation>
    <scope>NUCLEOTIDE SEQUENCE [LARGE SCALE GENOMIC DNA]</scope>
    <source>
        <strain evidence="8 9">RyC-MR95</strain>
    </source>
</reference>
<proteinExistence type="predicted"/>
<dbReference type="InParanoid" id="G4Q691"/>
<evidence type="ECO:0000256" key="2">
    <source>
        <dbReference type="ARBA" id="ARBA00022475"/>
    </source>
</evidence>
<evidence type="ECO:0000256" key="6">
    <source>
        <dbReference type="SAM" id="Phobius"/>
    </source>
</evidence>
<dbReference type="EMBL" id="CP003058">
    <property type="protein sequence ID" value="AEQ22192.1"/>
    <property type="molecule type" value="Genomic_DNA"/>
</dbReference>
<dbReference type="PANTHER" id="PTHR33545">
    <property type="entry name" value="UPF0750 MEMBRANE PROTEIN YITT-RELATED"/>
    <property type="match status" value="1"/>
</dbReference>
<feature type="transmembrane region" description="Helical" evidence="6">
    <location>
        <begin position="48"/>
        <end position="73"/>
    </location>
</feature>
<comment type="subcellular location">
    <subcellularLocation>
        <location evidence="1">Cell membrane</location>
        <topology evidence="1">Multi-pass membrane protein</topology>
    </subcellularLocation>
</comment>
<dbReference type="AlphaFoldDB" id="G4Q691"/>
<dbReference type="InterPro" id="IPR015867">
    <property type="entry name" value="N-reg_PII/ATP_PRibTrfase_C"/>
</dbReference>
<dbReference type="HOGENOM" id="CLU_063199_1_1_9"/>
<dbReference type="InterPro" id="IPR051461">
    <property type="entry name" value="UPF0750_membrane"/>
</dbReference>
<keyword evidence="2" id="KW-1003">Cell membrane</keyword>
<keyword evidence="5 6" id="KW-0472">Membrane</keyword>
<dbReference type="Proteomes" id="UP000007093">
    <property type="component" value="Chromosome"/>
</dbReference>
<protein>
    <recommendedName>
        <fullName evidence="7">DUF2179 domain-containing protein</fullName>
    </recommendedName>
</protein>
<feature type="transmembrane region" description="Helical" evidence="6">
    <location>
        <begin position="12"/>
        <end position="33"/>
    </location>
</feature>
<feature type="domain" description="DUF2179" evidence="7">
    <location>
        <begin position="224"/>
        <end position="278"/>
    </location>
</feature>
<dbReference type="STRING" id="568816.Acin_0964"/>
<dbReference type="PATRIC" id="fig|568816.4.peg.931"/>
<dbReference type="PIRSF" id="PIRSF006483">
    <property type="entry name" value="Membrane_protein_YitT"/>
    <property type="match status" value="1"/>
</dbReference>
<evidence type="ECO:0000256" key="3">
    <source>
        <dbReference type="ARBA" id="ARBA00022692"/>
    </source>
</evidence>
<feature type="transmembrane region" description="Helical" evidence="6">
    <location>
        <begin position="158"/>
        <end position="185"/>
    </location>
</feature>
<dbReference type="Gene3D" id="3.30.70.120">
    <property type="match status" value="1"/>
</dbReference>
<dbReference type="InterPro" id="IPR003740">
    <property type="entry name" value="YitT"/>
</dbReference>
<dbReference type="InterPro" id="IPR019264">
    <property type="entry name" value="DUF2179"/>
</dbReference>
<keyword evidence="4 6" id="KW-1133">Transmembrane helix</keyword>
<sequence length="296" mass="32560">MMEAFPLNRHLKRYLTITAGTCVSGIAMNAFFLPNHLLSGGITGLGMILYYLFGWTVDVTNIVFNIPLFILAYKLMSREYFISGIYGTFALSFWIRVFSFLNGAVPVTDPMLCSIAAGVLHGIGLGTLYRVGGSTGGTDIIGGIMQKFYSISIGTTGFVINLILLSIGAYCFGLAPAMYTIVAYFGVAKMSNVVNDGFNHKKNVFIISNRSKEIAEAIINRLGRGATYIDGEGAYTHETRKVIFCVVKLTQVARLKDLVSQLDPDAFMIVQDARDVMGRGFTREKNHNIKRPIDLQ</sequence>
<dbReference type="FunCoup" id="G4Q691">
    <property type="interactions" value="4"/>
</dbReference>
<dbReference type="GO" id="GO:0005886">
    <property type="term" value="C:plasma membrane"/>
    <property type="evidence" value="ECO:0007669"/>
    <property type="project" value="UniProtKB-SubCell"/>
</dbReference>